<dbReference type="GO" id="GO:0046872">
    <property type="term" value="F:metal ion binding"/>
    <property type="evidence" value="ECO:0007669"/>
    <property type="project" value="UniProtKB-KW"/>
</dbReference>
<evidence type="ECO:0000256" key="4">
    <source>
        <dbReference type="ARBA" id="ARBA00012579"/>
    </source>
</evidence>
<evidence type="ECO:0000313" key="9">
    <source>
        <dbReference type="EMBL" id="EQD43364.1"/>
    </source>
</evidence>
<dbReference type="PROSITE" id="PS01350">
    <property type="entry name" value="ISPF"/>
    <property type="match status" value="1"/>
</dbReference>
<reference evidence="9" key="1">
    <citation type="submission" date="2013-08" db="EMBL/GenBank/DDBJ databases">
        <authorList>
            <person name="Mendez C."/>
            <person name="Richter M."/>
            <person name="Ferrer M."/>
            <person name="Sanchez J."/>
        </authorList>
    </citation>
    <scope>NUCLEOTIDE SEQUENCE</scope>
</reference>
<gene>
    <name evidence="9" type="ORF">B1B_13860</name>
</gene>
<feature type="non-terminal residue" evidence="9">
    <location>
        <position position="158"/>
    </location>
</feature>
<name>T1ARJ6_9ZZZZ</name>
<dbReference type="GO" id="GO:0016114">
    <property type="term" value="P:terpenoid biosynthetic process"/>
    <property type="evidence" value="ECO:0007669"/>
    <property type="project" value="InterPro"/>
</dbReference>
<dbReference type="EMBL" id="AUZY01009137">
    <property type="protein sequence ID" value="EQD43364.1"/>
    <property type="molecule type" value="Genomic_DNA"/>
</dbReference>
<dbReference type="SUPFAM" id="SSF69765">
    <property type="entry name" value="IpsF-like"/>
    <property type="match status" value="1"/>
</dbReference>
<proteinExistence type="inferred from homology"/>
<dbReference type="PANTHER" id="PTHR43181:SF1">
    <property type="entry name" value="2-C-METHYL-D-ERYTHRITOL 2,4-CYCLODIPHOSPHATE SYNTHASE, CHLOROPLASTIC"/>
    <property type="match status" value="1"/>
</dbReference>
<keyword evidence="7" id="KW-0456">Lyase</keyword>
<keyword evidence="6" id="KW-0414">Isoprene biosynthesis</keyword>
<dbReference type="GO" id="GO:0008685">
    <property type="term" value="F:2-C-methyl-D-erythritol 2,4-cyclodiphosphate synthase activity"/>
    <property type="evidence" value="ECO:0007669"/>
    <property type="project" value="UniProtKB-EC"/>
</dbReference>
<dbReference type="CDD" id="cd00554">
    <property type="entry name" value="MECDP_synthase"/>
    <property type="match status" value="1"/>
</dbReference>
<reference evidence="9" key="2">
    <citation type="journal article" date="2014" name="ISME J.">
        <title>Microbial stratification in low pH oxic and suboxic macroscopic growths along an acid mine drainage.</title>
        <authorList>
            <person name="Mendez-Garcia C."/>
            <person name="Mesa V."/>
            <person name="Sprenger R.R."/>
            <person name="Richter M."/>
            <person name="Diez M.S."/>
            <person name="Solano J."/>
            <person name="Bargiela R."/>
            <person name="Golyshina O.V."/>
            <person name="Manteca A."/>
            <person name="Ramos J.L."/>
            <person name="Gallego J.R."/>
            <person name="Llorente I."/>
            <person name="Martins Dos Santos V.A."/>
            <person name="Jensen O.N."/>
            <person name="Pelaez A.I."/>
            <person name="Sanchez J."/>
            <person name="Ferrer M."/>
        </authorList>
    </citation>
    <scope>NUCLEOTIDE SEQUENCE</scope>
</reference>
<dbReference type="HAMAP" id="MF_00107">
    <property type="entry name" value="IspF"/>
    <property type="match status" value="1"/>
</dbReference>
<evidence type="ECO:0000256" key="6">
    <source>
        <dbReference type="ARBA" id="ARBA00023229"/>
    </source>
</evidence>
<dbReference type="AlphaFoldDB" id="T1ARJ6"/>
<dbReference type="InterPro" id="IPR020555">
    <property type="entry name" value="MECDP_synthase_CS"/>
</dbReference>
<dbReference type="InterPro" id="IPR003526">
    <property type="entry name" value="MECDP_synthase"/>
</dbReference>
<dbReference type="GO" id="GO:0019288">
    <property type="term" value="P:isopentenyl diphosphate biosynthetic process, methylerythritol 4-phosphate pathway"/>
    <property type="evidence" value="ECO:0007669"/>
    <property type="project" value="UniProtKB-UniPathway"/>
</dbReference>
<evidence type="ECO:0000256" key="1">
    <source>
        <dbReference type="ARBA" id="ARBA00000200"/>
    </source>
</evidence>
<dbReference type="EC" id="4.6.1.12" evidence="4"/>
<sequence>MRIGQGVDVHRRSDDPQRELWLGLVRIPGEPGLQGHSDADVATHALCDALLGAASLGDLGRQFPDGDPATAGIASSRLLASTVSLVHEAGWRAVSADVTIIAEKPRLSPFMDAMSEALSVAVGAPVSVKATTAEGLGALGRVRGSVRWLWHWWRSEHE</sequence>
<protein>
    <recommendedName>
        <fullName evidence="4">2-C-methyl-D-erythritol 2,4-cyclodiphosphate synthase</fullName>
        <ecNumber evidence="4">4.6.1.12</ecNumber>
    </recommendedName>
</protein>
<comment type="cofactor">
    <cofactor evidence="2">
        <name>a divalent metal cation</name>
        <dbReference type="ChEBI" id="CHEBI:60240"/>
    </cofactor>
</comment>
<evidence type="ECO:0000256" key="2">
    <source>
        <dbReference type="ARBA" id="ARBA00001968"/>
    </source>
</evidence>
<dbReference type="Gene3D" id="3.30.1330.50">
    <property type="entry name" value="2-C-methyl-D-erythritol 2,4-cyclodiphosphate synthase"/>
    <property type="match status" value="1"/>
</dbReference>
<dbReference type="PANTHER" id="PTHR43181">
    <property type="entry name" value="2-C-METHYL-D-ERYTHRITOL 2,4-CYCLODIPHOSPHATE SYNTHASE, CHLOROPLASTIC"/>
    <property type="match status" value="1"/>
</dbReference>
<evidence type="ECO:0000256" key="3">
    <source>
        <dbReference type="ARBA" id="ARBA00004709"/>
    </source>
</evidence>
<evidence type="ECO:0000259" key="8">
    <source>
        <dbReference type="Pfam" id="PF02542"/>
    </source>
</evidence>
<dbReference type="NCBIfam" id="TIGR00151">
    <property type="entry name" value="ispF"/>
    <property type="match status" value="1"/>
</dbReference>
<dbReference type="Pfam" id="PF02542">
    <property type="entry name" value="YgbB"/>
    <property type="match status" value="1"/>
</dbReference>
<comment type="caution">
    <text evidence="9">The sequence shown here is derived from an EMBL/GenBank/DDBJ whole genome shotgun (WGS) entry which is preliminary data.</text>
</comment>
<dbReference type="InterPro" id="IPR036571">
    <property type="entry name" value="MECDP_synthase_sf"/>
</dbReference>
<comment type="catalytic activity">
    <reaction evidence="1">
        <text>4-CDP-2-C-methyl-D-erythritol 2-phosphate = 2-C-methyl-D-erythritol 2,4-cyclic diphosphate + CMP</text>
        <dbReference type="Rhea" id="RHEA:23864"/>
        <dbReference type="ChEBI" id="CHEBI:57919"/>
        <dbReference type="ChEBI" id="CHEBI:58483"/>
        <dbReference type="ChEBI" id="CHEBI:60377"/>
        <dbReference type="EC" id="4.6.1.12"/>
    </reaction>
</comment>
<feature type="domain" description="2-C-methyl-D-erythritol 2,4-cyclodiphosphate synthase" evidence="8">
    <location>
        <begin position="1"/>
        <end position="144"/>
    </location>
</feature>
<dbReference type="UniPathway" id="UPA00056">
    <property type="reaction ID" value="UER00095"/>
</dbReference>
<organism evidence="9">
    <name type="scientific">mine drainage metagenome</name>
    <dbReference type="NCBI Taxonomy" id="410659"/>
    <lineage>
        <taxon>unclassified sequences</taxon>
        <taxon>metagenomes</taxon>
        <taxon>ecological metagenomes</taxon>
    </lineage>
</organism>
<accession>T1ARJ6</accession>
<evidence type="ECO:0000256" key="5">
    <source>
        <dbReference type="ARBA" id="ARBA00022723"/>
    </source>
</evidence>
<evidence type="ECO:0000256" key="7">
    <source>
        <dbReference type="ARBA" id="ARBA00023239"/>
    </source>
</evidence>
<comment type="pathway">
    <text evidence="3">Isoprenoid biosynthesis; isopentenyl diphosphate biosynthesis via DXP pathway; isopentenyl diphosphate from 1-deoxy-D-xylulose 5-phosphate: step 4/6.</text>
</comment>
<keyword evidence="5" id="KW-0479">Metal-binding</keyword>